<protein>
    <recommendedName>
        <fullName evidence="3">Short-chain dehydrogenase</fullName>
    </recommendedName>
</protein>
<dbReference type="Proteomes" id="UP000540506">
    <property type="component" value="Unassembled WGS sequence"/>
</dbReference>
<evidence type="ECO:0008006" key="3">
    <source>
        <dbReference type="Google" id="ProtNLM"/>
    </source>
</evidence>
<dbReference type="SUPFAM" id="SSF51735">
    <property type="entry name" value="NAD(P)-binding Rossmann-fold domains"/>
    <property type="match status" value="1"/>
</dbReference>
<dbReference type="Gene3D" id="3.40.50.720">
    <property type="entry name" value="NAD(P)-binding Rossmann-like Domain"/>
    <property type="match status" value="1"/>
</dbReference>
<proteinExistence type="predicted"/>
<keyword evidence="2" id="KW-1185">Reference proteome</keyword>
<name>A0A7W7QYH2_KITKI</name>
<dbReference type="EMBL" id="JACHJV010000001">
    <property type="protein sequence ID" value="MBB4921476.1"/>
    <property type="molecule type" value="Genomic_DNA"/>
</dbReference>
<evidence type="ECO:0000313" key="1">
    <source>
        <dbReference type="EMBL" id="MBB4921476.1"/>
    </source>
</evidence>
<gene>
    <name evidence="1" type="ORF">FHR34_000469</name>
</gene>
<evidence type="ECO:0000313" key="2">
    <source>
        <dbReference type="Proteomes" id="UP000540506"/>
    </source>
</evidence>
<reference evidence="1 2" key="1">
    <citation type="submission" date="2020-08" db="EMBL/GenBank/DDBJ databases">
        <title>Sequencing the genomes of 1000 actinobacteria strains.</title>
        <authorList>
            <person name="Klenk H.-P."/>
        </authorList>
    </citation>
    <scope>NUCLEOTIDE SEQUENCE [LARGE SCALE GENOMIC DNA]</scope>
    <source>
        <strain evidence="1 2">DSM 41654</strain>
    </source>
</reference>
<organism evidence="1 2">
    <name type="scientific">Kitasatospora kifunensis</name>
    <name type="common">Streptomyces kifunensis</name>
    <dbReference type="NCBI Taxonomy" id="58351"/>
    <lineage>
        <taxon>Bacteria</taxon>
        <taxon>Bacillati</taxon>
        <taxon>Actinomycetota</taxon>
        <taxon>Actinomycetes</taxon>
        <taxon>Kitasatosporales</taxon>
        <taxon>Streptomycetaceae</taxon>
        <taxon>Kitasatospora</taxon>
    </lineage>
</organism>
<accession>A0A7W7QYH2</accession>
<dbReference type="AlphaFoldDB" id="A0A7W7QYH2"/>
<comment type="caution">
    <text evidence="1">The sequence shown here is derived from an EMBL/GenBank/DDBJ whole genome shotgun (WGS) entry which is preliminary data.</text>
</comment>
<dbReference type="InterPro" id="IPR036291">
    <property type="entry name" value="NAD(P)-bd_dom_sf"/>
</dbReference>
<sequence length="40" mass="3767">MGTSAAGGHPTISYPLLKGQKALVTGANSGIGKATAIGLG</sequence>